<dbReference type="InterPro" id="IPR017996">
    <property type="entry name" value="MRJP/yellow-related"/>
</dbReference>
<comment type="caution">
    <text evidence="5">The sequence shown here is derived from an EMBL/GenBank/DDBJ whole genome shotgun (WGS) entry which is preliminary data.</text>
</comment>
<accession>A0A6L4WVB6</accession>
<dbReference type="Pfam" id="PF03022">
    <property type="entry name" value="MRJP"/>
    <property type="match status" value="1"/>
</dbReference>
<gene>
    <name evidence="4" type="ORF">GBG18_12155</name>
    <name evidence="5" type="ORF">GBG19_05415</name>
</gene>
<evidence type="ECO:0000256" key="3">
    <source>
        <dbReference type="SAM" id="SignalP"/>
    </source>
</evidence>
<feature type="chain" id="PRO_5026854897" description="Gluconolactonase" evidence="3">
    <location>
        <begin position="21"/>
        <end position="339"/>
    </location>
</feature>
<comment type="subcellular location">
    <subcellularLocation>
        <location evidence="1">Secreted</location>
    </subcellularLocation>
</comment>
<dbReference type="PANTHER" id="PTHR10009:SF18">
    <property type="entry name" value="PROTEIN YELLOW-LIKE PROTEIN"/>
    <property type="match status" value="1"/>
</dbReference>
<evidence type="ECO:0000256" key="2">
    <source>
        <dbReference type="ARBA" id="ARBA00022525"/>
    </source>
</evidence>
<dbReference type="InterPro" id="IPR011042">
    <property type="entry name" value="6-blade_b-propeller_TolB-like"/>
</dbReference>
<evidence type="ECO:0000313" key="4">
    <source>
        <dbReference type="EMBL" id="KAB7888862.1"/>
    </source>
</evidence>
<evidence type="ECO:0000313" key="6">
    <source>
        <dbReference type="Proteomes" id="UP000461010"/>
    </source>
</evidence>
<keyword evidence="3" id="KW-0732">Signal</keyword>
<dbReference type="Proteomes" id="UP000461010">
    <property type="component" value="Unassembled WGS sequence"/>
</dbReference>
<dbReference type="EMBL" id="WFKK01000011">
    <property type="protein sequence ID" value="KAB7889647.1"/>
    <property type="molecule type" value="Genomic_DNA"/>
</dbReference>
<dbReference type="EMBL" id="WFKJ01000043">
    <property type="protein sequence ID" value="KAB7888862.1"/>
    <property type="molecule type" value="Genomic_DNA"/>
</dbReference>
<dbReference type="PANTHER" id="PTHR10009">
    <property type="entry name" value="PROTEIN YELLOW-RELATED"/>
    <property type="match status" value="1"/>
</dbReference>
<keyword evidence="6" id="KW-1185">Reference proteome</keyword>
<reference evidence="6 7" key="1">
    <citation type="submission" date="2019-10" db="EMBL/GenBank/DDBJ databases">
        <title>Poseidonibacter ostreae sp. nov., isolated from the gut of the Ostrea denselamellosa.</title>
        <authorList>
            <person name="Choi A."/>
        </authorList>
    </citation>
    <scope>NUCLEOTIDE SEQUENCE [LARGE SCALE GENOMIC DNA]</scope>
    <source>
        <strain evidence="5 7">SJOD-M-33</strain>
        <strain evidence="4 6">SJOD-M-5</strain>
    </source>
</reference>
<sequence>MKLSKILIGSILAVLTFASANSLNDVKETEVFAKFEKQRPGNFVISKDGRLFATNTPLINPETKVFELSAMGTAKPYPNDEFSHGKDSIIKATIGIRIDANNNLWVLDLGARQFIVWNIEENKINKIIKIPADVTTSTSFLQDFVLDEKRNRVIIADMTQGDLQSAPTPAFVVIDMDTGKASRVAQNHPSMMPEIEGGFALNPIAIDPNFEWLYFGAMHSKKVYRVKASFFDNEKEVAKNIKYYAPKSYSDGMTVDKGQNLYITDVINNAIGFSNDKDGYKIIAKVPKGSSWPDGLVINEKDGYLYGTVDQLNRTAALSPDKKDESTAPFLIVRTELIK</sequence>
<dbReference type="RefSeq" id="WP_152191432.1">
    <property type="nucleotide sequence ID" value="NZ_WFKJ01000043.1"/>
</dbReference>
<dbReference type="SUPFAM" id="SSF63829">
    <property type="entry name" value="Calcium-dependent phosphotriesterase"/>
    <property type="match status" value="1"/>
</dbReference>
<evidence type="ECO:0000256" key="1">
    <source>
        <dbReference type="ARBA" id="ARBA00004613"/>
    </source>
</evidence>
<evidence type="ECO:0000313" key="5">
    <source>
        <dbReference type="EMBL" id="KAB7889647.1"/>
    </source>
</evidence>
<name>A0A6L4WVB6_9BACT</name>
<evidence type="ECO:0008006" key="8">
    <source>
        <dbReference type="Google" id="ProtNLM"/>
    </source>
</evidence>
<dbReference type="Proteomes" id="UP000472839">
    <property type="component" value="Unassembled WGS sequence"/>
</dbReference>
<dbReference type="AlphaFoldDB" id="A0A6L4WVB6"/>
<dbReference type="GO" id="GO:0005576">
    <property type="term" value="C:extracellular region"/>
    <property type="evidence" value="ECO:0007669"/>
    <property type="project" value="UniProtKB-SubCell"/>
</dbReference>
<dbReference type="Gene3D" id="2.120.10.30">
    <property type="entry name" value="TolB, C-terminal domain"/>
    <property type="match status" value="1"/>
</dbReference>
<keyword evidence="2" id="KW-0964">Secreted</keyword>
<feature type="signal peptide" evidence="3">
    <location>
        <begin position="1"/>
        <end position="20"/>
    </location>
</feature>
<evidence type="ECO:0000313" key="7">
    <source>
        <dbReference type="Proteomes" id="UP000472839"/>
    </source>
</evidence>
<protein>
    <recommendedName>
        <fullName evidence="8">Gluconolactonase</fullName>
    </recommendedName>
</protein>
<proteinExistence type="predicted"/>
<organism evidence="5 7">
    <name type="scientific">Poseidonibacter ostreae</name>
    <dbReference type="NCBI Taxonomy" id="2654171"/>
    <lineage>
        <taxon>Bacteria</taxon>
        <taxon>Pseudomonadati</taxon>
        <taxon>Campylobacterota</taxon>
        <taxon>Epsilonproteobacteria</taxon>
        <taxon>Campylobacterales</taxon>
        <taxon>Arcobacteraceae</taxon>
        <taxon>Poseidonibacter</taxon>
    </lineage>
</organism>